<gene>
    <name evidence="1" type="ORF">BLNAU_17055</name>
</gene>
<accession>A0ABQ9X8K8</accession>
<comment type="caution">
    <text evidence="1">The sequence shown here is derived from an EMBL/GenBank/DDBJ whole genome shotgun (WGS) entry which is preliminary data.</text>
</comment>
<sequence length="344" mass="38702">MDPPSKLRLEKLPANTLVLSPISPPAPVQKLMDGDEFDEMISTPDRAMIFAQECGLLPTSTVCPECGTTVKKTKNNGQGSESRIFSCENGHPRVRISNDSIAVLQADCAIAKEAAMMWRRLCRHVYCIALQKREIKIGGPGKTVEVDEAHMIRSKGRREKGRTGYWMVGGCEVGNPSAYFVEMVASRDRATLEEVGPDGATTNHIDARWKHVRASLPKNGVQRWFHVGYIQAEQLQKMPWTFQDFLRECGSVTKDQLDLLMSCEDEEKQATIKLLTVDNDRRKKNAELIQKSDKVIRSHHNRKLKVIQKQQSLASIQLDIVKAKLAKKATPKVVQEDQPQLDEE</sequence>
<evidence type="ECO:0000313" key="2">
    <source>
        <dbReference type="Proteomes" id="UP001281761"/>
    </source>
</evidence>
<proteinExistence type="predicted"/>
<name>A0ABQ9X8K8_9EUKA</name>
<organism evidence="1 2">
    <name type="scientific">Blattamonas nauphoetae</name>
    <dbReference type="NCBI Taxonomy" id="2049346"/>
    <lineage>
        <taxon>Eukaryota</taxon>
        <taxon>Metamonada</taxon>
        <taxon>Preaxostyla</taxon>
        <taxon>Oxymonadida</taxon>
        <taxon>Blattamonas</taxon>
    </lineage>
</organism>
<reference evidence="1 2" key="1">
    <citation type="journal article" date="2022" name="bioRxiv">
        <title>Genomics of Preaxostyla Flagellates Illuminates Evolutionary Transitions and the Path Towards Mitochondrial Loss.</title>
        <authorList>
            <person name="Novak L.V.F."/>
            <person name="Treitli S.C."/>
            <person name="Pyrih J."/>
            <person name="Halakuc P."/>
            <person name="Pipaliya S.V."/>
            <person name="Vacek V."/>
            <person name="Brzon O."/>
            <person name="Soukal P."/>
            <person name="Eme L."/>
            <person name="Dacks J.B."/>
            <person name="Karnkowska A."/>
            <person name="Elias M."/>
            <person name="Hampl V."/>
        </authorList>
    </citation>
    <scope>NUCLEOTIDE SEQUENCE [LARGE SCALE GENOMIC DNA]</scope>
    <source>
        <strain evidence="1">NAU3</strain>
        <tissue evidence="1">Gut</tissue>
    </source>
</reference>
<dbReference type="EMBL" id="JARBJD010000186">
    <property type="protein sequence ID" value="KAK2948019.1"/>
    <property type="molecule type" value="Genomic_DNA"/>
</dbReference>
<protein>
    <submittedName>
        <fullName evidence="1">Uncharacterized protein</fullName>
    </submittedName>
</protein>
<evidence type="ECO:0000313" key="1">
    <source>
        <dbReference type="EMBL" id="KAK2948019.1"/>
    </source>
</evidence>
<keyword evidence="2" id="KW-1185">Reference proteome</keyword>
<dbReference type="Proteomes" id="UP001281761">
    <property type="component" value="Unassembled WGS sequence"/>
</dbReference>